<dbReference type="GO" id="GO:0015934">
    <property type="term" value="C:large ribosomal subunit"/>
    <property type="evidence" value="ECO:0007669"/>
    <property type="project" value="InterPro"/>
</dbReference>
<dbReference type="InterPro" id="IPR005996">
    <property type="entry name" value="Ribosomal_uL30_bac-type"/>
</dbReference>
<dbReference type="Proteomes" id="UP001367676">
    <property type="component" value="Unassembled WGS sequence"/>
</dbReference>
<gene>
    <name evidence="1" type="ORF">V9T40_001341</name>
</gene>
<protein>
    <recommendedName>
        <fullName evidence="3">39S ribosomal protein L30, mitochondrial</fullName>
    </recommendedName>
</protein>
<comment type="caution">
    <text evidence="1">The sequence shown here is derived from an EMBL/GenBank/DDBJ whole genome shotgun (WGS) entry which is preliminary data.</text>
</comment>
<dbReference type="GO" id="GO:0005739">
    <property type="term" value="C:mitochondrion"/>
    <property type="evidence" value="ECO:0007669"/>
    <property type="project" value="TreeGrafter"/>
</dbReference>
<dbReference type="PANTHER" id="PTHR15892:SF2">
    <property type="entry name" value="LARGE RIBOSOMAL SUBUNIT PROTEIN UL30M"/>
    <property type="match status" value="1"/>
</dbReference>
<evidence type="ECO:0008006" key="3">
    <source>
        <dbReference type="Google" id="ProtNLM"/>
    </source>
</evidence>
<dbReference type="AlphaFoldDB" id="A0AAN9TB87"/>
<dbReference type="GO" id="GO:0003735">
    <property type="term" value="F:structural constituent of ribosome"/>
    <property type="evidence" value="ECO:0007669"/>
    <property type="project" value="InterPro"/>
</dbReference>
<organism evidence="1 2">
    <name type="scientific">Parthenolecanium corni</name>
    <dbReference type="NCBI Taxonomy" id="536013"/>
    <lineage>
        <taxon>Eukaryota</taxon>
        <taxon>Metazoa</taxon>
        <taxon>Ecdysozoa</taxon>
        <taxon>Arthropoda</taxon>
        <taxon>Hexapoda</taxon>
        <taxon>Insecta</taxon>
        <taxon>Pterygota</taxon>
        <taxon>Neoptera</taxon>
        <taxon>Paraneoptera</taxon>
        <taxon>Hemiptera</taxon>
        <taxon>Sternorrhyncha</taxon>
        <taxon>Coccoidea</taxon>
        <taxon>Coccidae</taxon>
        <taxon>Parthenolecanium</taxon>
    </lineage>
</organism>
<accession>A0AAN9TB87</accession>
<reference evidence="1 2" key="1">
    <citation type="submission" date="2024-03" db="EMBL/GenBank/DDBJ databases">
        <title>Adaptation during the transition from Ophiocordyceps entomopathogen to insect associate is accompanied by gene loss and intensified selection.</title>
        <authorList>
            <person name="Ward C.M."/>
            <person name="Onetto C.A."/>
            <person name="Borneman A.R."/>
        </authorList>
    </citation>
    <scope>NUCLEOTIDE SEQUENCE [LARGE SCALE GENOMIC DNA]</scope>
    <source>
        <strain evidence="1">AWRI1</strain>
        <tissue evidence="1">Single Adult Female</tissue>
    </source>
</reference>
<proteinExistence type="predicted"/>
<name>A0AAN9TB87_9HEMI</name>
<dbReference type="EMBL" id="JBBCAQ010000034">
    <property type="protein sequence ID" value="KAK7580712.1"/>
    <property type="molecule type" value="Genomic_DNA"/>
</dbReference>
<sequence length="181" mass="21764">MSAVRRGRKKPNKGFWPFNRPIYWPGGQNYYGFIYYPRYPDQQDPEWERSPLFMVSRRKRVADNPFWLKRILRDLRIEQDNGEVAIVINSEHMNRTLWQIKHLVTITPITFPDGIPEEKDIDACRLYPNGELRFKSTLKIDPVRMNATETFQESLNRIDKETINTYERKKWDSAYSLLKDY</sequence>
<dbReference type="GO" id="GO:0006412">
    <property type="term" value="P:translation"/>
    <property type="evidence" value="ECO:0007669"/>
    <property type="project" value="InterPro"/>
</dbReference>
<keyword evidence="2" id="KW-1185">Reference proteome</keyword>
<evidence type="ECO:0000313" key="2">
    <source>
        <dbReference type="Proteomes" id="UP001367676"/>
    </source>
</evidence>
<dbReference type="PANTHER" id="PTHR15892">
    <property type="entry name" value="MITOCHONDRIAL RIBOSOMAL PROTEIN L30"/>
    <property type="match status" value="1"/>
</dbReference>
<evidence type="ECO:0000313" key="1">
    <source>
        <dbReference type="EMBL" id="KAK7580712.1"/>
    </source>
</evidence>